<keyword evidence="3" id="KW-1185">Reference proteome</keyword>
<dbReference type="Proteomes" id="UP001054945">
    <property type="component" value="Unassembled WGS sequence"/>
</dbReference>
<proteinExistence type="predicted"/>
<dbReference type="AlphaFoldDB" id="A0AAV4MES2"/>
<organism evidence="2 3">
    <name type="scientific">Caerostris extrusa</name>
    <name type="common">Bark spider</name>
    <name type="synonym">Caerostris bankana</name>
    <dbReference type="NCBI Taxonomy" id="172846"/>
    <lineage>
        <taxon>Eukaryota</taxon>
        <taxon>Metazoa</taxon>
        <taxon>Ecdysozoa</taxon>
        <taxon>Arthropoda</taxon>
        <taxon>Chelicerata</taxon>
        <taxon>Arachnida</taxon>
        <taxon>Araneae</taxon>
        <taxon>Araneomorphae</taxon>
        <taxon>Entelegynae</taxon>
        <taxon>Araneoidea</taxon>
        <taxon>Araneidae</taxon>
        <taxon>Caerostris</taxon>
    </lineage>
</organism>
<evidence type="ECO:0000313" key="3">
    <source>
        <dbReference type="Proteomes" id="UP001054945"/>
    </source>
</evidence>
<evidence type="ECO:0000256" key="1">
    <source>
        <dbReference type="SAM" id="Phobius"/>
    </source>
</evidence>
<accession>A0AAV4MES2</accession>
<feature type="transmembrane region" description="Helical" evidence="1">
    <location>
        <begin position="18"/>
        <end position="37"/>
    </location>
</feature>
<keyword evidence="1" id="KW-0812">Transmembrane</keyword>
<sequence>MALAGGFAPGFVLFFHHYWLQSAGLSIFFIELTSLLLQCRLFTDIIGDSGEEACVVDLNSNSSAGCDCLRCPSFGLALLQQICMWVSAAASATSCWTDRGDFKSYPYVYPA</sequence>
<protein>
    <submittedName>
        <fullName evidence="2">Uncharacterized protein</fullName>
    </submittedName>
</protein>
<keyword evidence="1" id="KW-0472">Membrane</keyword>
<dbReference type="EMBL" id="BPLR01019703">
    <property type="protein sequence ID" value="GIX70944.1"/>
    <property type="molecule type" value="Genomic_DNA"/>
</dbReference>
<reference evidence="2 3" key="1">
    <citation type="submission" date="2021-06" db="EMBL/GenBank/DDBJ databases">
        <title>Caerostris extrusa draft genome.</title>
        <authorList>
            <person name="Kono N."/>
            <person name="Arakawa K."/>
        </authorList>
    </citation>
    <scope>NUCLEOTIDE SEQUENCE [LARGE SCALE GENOMIC DNA]</scope>
</reference>
<gene>
    <name evidence="2" type="ORF">CEXT_162581</name>
</gene>
<comment type="caution">
    <text evidence="2">The sequence shown here is derived from an EMBL/GenBank/DDBJ whole genome shotgun (WGS) entry which is preliminary data.</text>
</comment>
<keyword evidence="1" id="KW-1133">Transmembrane helix</keyword>
<name>A0AAV4MES2_CAEEX</name>
<evidence type="ECO:0000313" key="2">
    <source>
        <dbReference type="EMBL" id="GIX70944.1"/>
    </source>
</evidence>